<organism evidence="2 3">
    <name type="scientific">Streptomyces himastatinicus ATCC 53653</name>
    <dbReference type="NCBI Taxonomy" id="457427"/>
    <lineage>
        <taxon>Bacteria</taxon>
        <taxon>Bacillati</taxon>
        <taxon>Actinomycetota</taxon>
        <taxon>Actinomycetes</taxon>
        <taxon>Kitasatosporales</taxon>
        <taxon>Streptomycetaceae</taxon>
        <taxon>Streptomyces</taxon>
        <taxon>Streptomyces violaceusniger group</taxon>
    </lineage>
</organism>
<evidence type="ECO:0000313" key="3">
    <source>
        <dbReference type="Proteomes" id="UP000003963"/>
    </source>
</evidence>
<dbReference type="STRING" id="457427.SSOG_09162"/>
<keyword evidence="3" id="KW-1185">Reference proteome</keyword>
<protein>
    <submittedName>
        <fullName evidence="2">Uncharacterized protein</fullName>
    </submittedName>
</protein>
<evidence type="ECO:0000256" key="1">
    <source>
        <dbReference type="SAM" id="MobiDB-lite"/>
    </source>
</evidence>
<gene>
    <name evidence="2" type="ORF">SSOG_09162</name>
</gene>
<evidence type="ECO:0000313" key="2">
    <source>
        <dbReference type="EMBL" id="EFL29448.1"/>
    </source>
</evidence>
<dbReference type="Proteomes" id="UP000003963">
    <property type="component" value="Unassembled WGS sequence"/>
</dbReference>
<reference evidence="2 3" key="1">
    <citation type="submission" date="2009-02" db="EMBL/GenBank/DDBJ databases">
        <title>Annotation of Streptomyces hygroscopicus strain ATCC 53653.</title>
        <authorList>
            <consortium name="The Broad Institute Genome Sequencing Platform"/>
            <consortium name="Broad Institute Microbial Sequencing Center"/>
            <person name="Fischbach M."/>
            <person name="Godfrey P."/>
            <person name="Ward D."/>
            <person name="Young S."/>
            <person name="Zeng Q."/>
            <person name="Koehrsen M."/>
            <person name="Alvarado L."/>
            <person name="Berlin A.M."/>
            <person name="Bochicchio J."/>
            <person name="Borenstein D."/>
            <person name="Chapman S.B."/>
            <person name="Chen Z."/>
            <person name="Engels R."/>
            <person name="Freedman E."/>
            <person name="Gellesch M."/>
            <person name="Goldberg J."/>
            <person name="Griggs A."/>
            <person name="Gujja S."/>
            <person name="Heilman E.R."/>
            <person name="Heiman D.I."/>
            <person name="Hepburn T.A."/>
            <person name="Howarth C."/>
            <person name="Jen D."/>
            <person name="Larson L."/>
            <person name="Lewis B."/>
            <person name="Mehta T."/>
            <person name="Park D."/>
            <person name="Pearson M."/>
            <person name="Richards J."/>
            <person name="Roberts A."/>
            <person name="Saif S."/>
            <person name="Shea T.D."/>
            <person name="Shenoy N."/>
            <person name="Sisk P."/>
            <person name="Stolte C."/>
            <person name="Sykes S.N."/>
            <person name="Thomson T."/>
            <person name="Walk T."/>
            <person name="White J."/>
            <person name="Yandava C."/>
            <person name="Straight P."/>
            <person name="Clardy J."/>
            <person name="Hung D."/>
            <person name="Kolter R."/>
            <person name="Mekalanos J."/>
            <person name="Walker S."/>
            <person name="Walsh C.T."/>
            <person name="Wieland-Brown L.C."/>
            <person name="Haas B."/>
            <person name="Nusbaum C."/>
            <person name="Birren B."/>
        </authorList>
    </citation>
    <scope>NUCLEOTIDE SEQUENCE [LARGE SCALE GENOMIC DNA]</scope>
    <source>
        <strain evidence="2 3">ATCC 53653</strain>
    </source>
</reference>
<feature type="compositionally biased region" description="Basic and acidic residues" evidence="1">
    <location>
        <begin position="66"/>
        <end position="79"/>
    </location>
</feature>
<feature type="region of interest" description="Disordered" evidence="1">
    <location>
        <begin position="65"/>
        <end position="89"/>
    </location>
</feature>
<dbReference type="AlphaFoldDB" id="D9WX20"/>
<proteinExistence type="predicted"/>
<name>D9WX20_9ACTN</name>
<dbReference type="HOGENOM" id="CLU_1905570_0_0_11"/>
<dbReference type="EMBL" id="GG657755">
    <property type="protein sequence ID" value="EFL29448.1"/>
    <property type="molecule type" value="Genomic_DNA"/>
</dbReference>
<sequence length="141" mass="15501">MNQPVTKGPPPVRPKTLQDFLVDLARNDPRAGKAATLAEAGDSKRPYGLAVMLEGRETRWQINARSAERDDFDQPERPVEGGPISMDGPWAEGAEGWLAQLIAGSGSKQIQDIEQWSLRNEPKAGLTVKCYSGAWLYLRAL</sequence>
<accession>D9WX20</accession>